<evidence type="ECO:0000313" key="1">
    <source>
        <dbReference type="EMBL" id="KAI4457362.1"/>
    </source>
</evidence>
<keyword evidence="2" id="KW-1185">Reference proteome</keyword>
<accession>A0ACB9SQC9</accession>
<proteinExistence type="predicted"/>
<reference evidence="1" key="1">
    <citation type="submission" date="2022-04" db="EMBL/GenBank/DDBJ databases">
        <title>Chromosome-scale genome assembly of Holotrichia oblita Faldermann.</title>
        <authorList>
            <person name="Rongchong L."/>
        </authorList>
    </citation>
    <scope>NUCLEOTIDE SEQUENCE</scope>
    <source>
        <strain evidence="1">81SQS9</strain>
    </source>
</reference>
<comment type="caution">
    <text evidence="1">The sequence shown here is derived from an EMBL/GenBank/DDBJ whole genome shotgun (WGS) entry which is preliminary data.</text>
</comment>
<evidence type="ECO:0000313" key="2">
    <source>
        <dbReference type="Proteomes" id="UP001056778"/>
    </source>
</evidence>
<dbReference type="EMBL" id="CM043021">
    <property type="protein sequence ID" value="KAI4457362.1"/>
    <property type="molecule type" value="Genomic_DNA"/>
</dbReference>
<protein>
    <submittedName>
        <fullName evidence="1">Uncharacterized protein</fullName>
    </submittedName>
</protein>
<dbReference type="Proteomes" id="UP001056778">
    <property type="component" value="Chromosome 7"/>
</dbReference>
<name>A0ACB9SQC9_HOLOL</name>
<sequence length="173" mass="19439">MFILRVSLILAAGTICVADLPNYIPRCSRTDPELNECALASTRKALPRLVKARVNFTYDFDFNIAKKDNEEYMEPLKPTVTFKSGGGYVDFGDFISADSALGLYSDDVDLLLDDDYYVLRYVIGQQVNQFLNDNWQEAENELGSGIAPAIAEIISSIARQYFSKFSMTDMFLP</sequence>
<organism evidence="1 2">
    <name type="scientific">Holotrichia oblita</name>
    <name type="common">Chafer beetle</name>
    <dbReference type="NCBI Taxonomy" id="644536"/>
    <lineage>
        <taxon>Eukaryota</taxon>
        <taxon>Metazoa</taxon>
        <taxon>Ecdysozoa</taxon>
        <taxon>Arthropoda</taxon>
        <taxon>Hexapoda</taxon>
        <taxon>Insecta</taxon>
        <taxon>Pterygota</taxon>
        <taxon>Neoptera</taxon>
        <taxon>Endopterygota</taxon>
        <taxon>Coleoptera</taxon>
        <taxon>Polyphaga</taxon>
        <taxon>Scarabaeiformia</taxon>
        <taxon>Scarabaeidae</taxon>
        <taxon>Melolonthinae</taxon>
        <taxon>Holotrichia</taxon>
    </lineage>
</organism>
<gene>
    <name evidence="1" type="ORF">MML48_7g00006991</name>
</gene>